<dbReference type="Gene3D" id="3.90.226.10">
    <property type="entry name" value="2-enoyl-CoA Hydratase, Chain A, domain 1"/>
    <property type="match status" value="1"/>
</dbReference>
<dbReference type="GO" id="GO:0007165">
    <property type="term" value="P:signal transduction"/>
    <property type="evidence" value="ECO:0007669"/>
    <property type="project" value="TreeGrafter"/>
</dbReference>
<proteinExistence type="inferred from homology"/>
<dbReference type="InterPro" id="IPR004447">
    <property type="entry name" value="Peptidase_S41A"/>
</dbReference>
<dbReference type="SMART" id="SM00228">
    <property type="entry name" value="PDZ"/>
    <property type="match status" value="1"/>
</dbReference>
<evidence type="ECO:0000313" key="7">
    <source>
        <dbReference type="EMBL" id="GFR77363.1"/>
    </source>
</evidence>
<dbReference type="InterPro" id="IPR029045">
    <property type="entry name" value="ClpP/crotonase-like_dom_sf"/>
</dbReference>
<dbReference type="SUPFAM" id="SSF50156">
    <property type="entry name" value="PDZ domain-like"/>
    <property type="match status" value="1"/>
</dbReference>
<dbReference type="SUPFAM" id="SSF52096">
    <property type="entry name" value="ClpP/crotonase"/>
    <property type="match status" value="1"/>
</dbReference>
<feature type="domain" description="Tail specific protease" evidence="6">
    <location>
        <begin position="299"/>
        <end position="512"/>
    </location>
</feature>
<keyword evidence="2 7" id="KW-0645">Protease</keyword>
<dbReference type="GO" id="GO:0008236">
    <property type="term" value="F:serine-type peptidase activity"/>
    <property type="evidence" value="ECO:0007669"/>
    <property type="project" value="UniProtKB-KW"/>
</dbReference>
<dbReference type="Pfam" id="PF17804">
    <property type="entry name" value="TSP_NTD"/>
    <property type="match status" value="1"/>
</dbReference>
<sequence length="674" mass="78041">MLIDLIAYVLKNYHFDPIAFDDNTSKEIFYAFLNKLDPFKHYFLQSDVEKLKGKHYTEIDDELRESDMSFFNESLSLYKKKLESSKSFYMAFLDHPIKFNEKEVLNTNYDSLPYAMSKKELQNRWENWLKFSVLSTFYTKIEYQKNDDDDNAIEESKLLKEAQKDVKENMEEYYYGMKDFEREDWFAMFINVFVGLFDPHTFYFSPENKDTFDETMSGKYEGIGARLQKLTTGLKIIEIISGGPIWKGKLLEVGDKILKVAQEGEVPINIVNMPLKKSIKMIKGPKGTKVKLTVKRVGGTVEVVTIVRDEIELEETYAKSTIIEDGDYKFGLIDLPAFYVNLKKDYKSSRNAASDMKLEIEKLTKNNVQGIIIDLRGNAGGSLKTVIDIAGFFIKDGPIVQVRSSGNKIDFLEDDNSNVLWDKPLVIMVNKLSASASEILAAALQDYKRAVILGSKQTYGKGSVQNIVNLNKFVSKNHFGDIGALKVTTQKFYRINGGSTQLKGVESDIVLPDKYRYIDIGEQDLEHAMPWDKILEANYEICENSIDIEYLKQKSEARISKNEYVKKIQDNAKWLKIQEDEKTLPLGFKSYQKLQEQRKAHAKYFKNSMKIKTRLLYKSLPYEYDLFKKDTLLKEKRDRWHENLGKDIYVEEAVNILEDWVAYIPHQKITQSGK</sequence>
<protein>
    <submittedName>
        <fullName evidence="7">Carboxyl-terminal processing protease</fullName>
    </submittedName>
</protein>
<dbReference type="InterPro" id="IPR020992">
    <property type="entry name" value="Tail_Prtase_C"/>
</dbReference>
<dbReference type="PANTHER" id="PTHR32060:SF22">
    <property type="entry name" value="CARBOXYL-TERMINAL-PROCESSING PEPTIDASE 3, CHLOROPLASTIC"/>
    <property type="match status" value="1"/>
</dbReference>
<feature type="domain" description="PDZ" evidence="5">
    <location>
        <begin position="221"/>
        <end position="298"/>
    </location>
</feature>
<dbReference type="InterPro" id="IPR040573">
    <property type="entry name" value="TSP_N"/>
</dbReference>
<keyword evidence="8" id="KW-1185">Reference proteome</keyword>
<comment type="similarity">
    <text evidence="1">Belongs to the peptidase S41A family.</text>
</comment>
<dbReference type="Pfam" id="PF03572">
    <property type="entry name" value="Peptidase_S41"/>
    <property type="match status" value="1"/>
</dbReference>
<dbReference type="Gene3D" id="2.30.42.10">
    <property type="match status" value="1"/>
</dbReference>
<gene>
    <name evidence="7" type="ORF">ElyMa_002236400</name>
</gene>
<evidence type="ECO:0000256" key="4">
    <source>
        <dbReference type="ARBA" id="ARBA00022825"/>
    </source>
</evidence>
<dbReference type="NCBIfam" id="TIGR00225">
    <property type="entry name" value="prc"/>
    <property type="match status" value="1"/>
</dbReference>
<evidence type="ECO:0000259" key="5">
    <source>
        <dbReference type="SMART" id="SM00228"/>
    </source>
</evidence>
<keyword evidence="4" id="KW-0720">Serine protease</keyword>
<dbReference type="Pfam" id="PF00595">
    <property type="entry name" value="PDZ"/>
    <property type="match status" value="1"/>
</dbReference>
<accession>A0AAV4FVA6</accession>
<keyword evidence="3" id="KW-0378">Hydrolase</keyword>
<dbReference type="InterPro" id="IPR005151">
    <property type="entry name" value="Tail-specific_protease"/>
</dbReference>
<evidence type="ECO:0000256" key="2">
    <source>
        <dbReference type="ARBA" id="ARBA00022670"/>
    </source>
</evidence>
<dbReference type="SMART" id="SM00245">
    <property type="entry name" value="TSPc"/>
    <property type="match status" value="1"/>
</dbReference>
<comment type="caution">
    <text evidence="7">The sequence shown here is derived from an EMBL/GenBank/DDBJ whole genome shotgun (WGS) entry which is preliminary data.</text>
</comment>
<evidence type="ECO:0000259" key="6">
    <source>
        <dbReference type="SMART" id="SM00245"/>
    </source>
</evidence>
<dbReference type="InterPro" id="IPR036034">
    <property type="entry name" value="PDZ_sf"/>
</dbReference>
<dbReference type="PANTHER" id="PTHR32060">
    <property type="entry name" value="TAIL-SPECIFIC PROTEASE"/>
    <property type="match status" value="1"/>
</dbReference>
<dbReference type="GO" id="GO:0006508">
    <property type="term" value="P:proteolysis"/>
    <property type="evidence" value="ECO:0007669"/>
    <property type="project" value="UniProtKB-KW"/>
</dbReference>
<dbReference type="EMBL" id="BMAT01004631">
    <property type="protein sequence ID" value="GFR77363.1"/>
    <property type="molecule type" value="Genomic_DNA"/>
</dbReference>
<dbReference type="CDD" id="cd07560">
    <property type="entry name" value="Peptidase_S41_CPP"/>
    <property type="match status" value="1"/>
</dbReference>
<dbReference type="CDD" id="cd06782">
    <property type="entry name" value="cpPDZ_CPP-like"/>
    <property type="match status" value="1"/>
</dbReference>
<evidence type="ECO:0000256" key="3">
    <source>
        <dbReference type="ARBA" id="ARBA00022801"/>
    </source>
</evidence>
<organism evidence="7 8">
    <name type="scientific">Elysia marginata</name>
    <dbReference type="NCBI Taxonomy" id="1093978"/>
    <lineage>
        <taxon>Eukaryota</taxon>
        <taxon>Metazoa</taxon>
        <taxon>Spiralia</taxon>
        <taxon>Lophotrochozoa</taxon>
        <taxon>Mollusca</taxon>
        <taxon>Gastropoda</taxon>
        <taxon>Heterobranchia</taxon>
        <taxon>Euthyneura</taxon>
        <taxon>Panpulmonata</taxon>
        <taxon>Sacoglossa</taxon>
        <taxon>Placobranchoidea</taxon>
        <taxon>Plakobranchidae</taxon>
        <taxon>Elysia</taxon>
    </lineage>
</organism>
<evidence type="ECO:0000313" key="8">
    <source>
        <dbReference type="Proteomes" id="UP000762676"/>
    </source>
</evidence>
<name>A0AAV4FVA6_9GAST</name>
<evidence type="ECO:0000256" key="1">
    <source>
        <dbReference type="ARBA" id="ARBA00009179"/>
    </source>
</evidence>
<dbReference type="Pfam" id="PF11818">
    <property type="entry name" value="DUF3340"/>
    <property type="match status" value="1"/>
</dbReference>
<reference evidence="7 8" key="1">
    <citation type="journal article" date="2021" name="Elife">
        <title>Chloroplast acquisition without the gene transfer in kleptoplastic sea slugs, Plakobranchus ocellatus.</title>
        <authorList>
            <person name="Maeda T."/>
            <person name="Takahashi S."/>
            <person name="Yoshida T."/>
            <person name="Shimamura S."/>
            <person name="Takaki Y."/>
            <person name="Nagai Y."/>
            <person name="Toyoda A."/>
            <person name="Suzuki Y."/>
            <person name="Arimoto A."/>
            <person name="Ishii H."/>
            <person name="Satoh N."/>
            <person name="Nishiyama T."/>
            <person name="Hasebe M."/>
            <person name="Maruyama T."/>
            <person name="Minagawa J."/>
            <person name="Obokata J."/>
            <person name="Shigenobu S."/>
        </authorList>
    </citation>
    <scope>NUCLEOTIDE SEQUENCE [LARGE SCALE GENOMIC DNA]</scope>
</reference>
<dbReference type="InterPro" id="IPR001478">
    <property type="entry name" value="PDZ"/>
</dbReference>
<dbReference type="GO" id="GO:0004175">
    <property type="term" value="F:endopeptidase activity"/>
    <property type="evidence" value="ECO:0007669"/>
    <property type="project" value="TreeGrafter"/>
</dbReference>
<dbReference type="Proteomes" id="UP000762676">
    <property type="component" value="Unassembled WGS sequence"/>
</dbReference>
<dbReference type="AlphaFoldDB" id="A0AAV4FVA6"/>